<dbReference type="InterPro" id="IPR029045">
    <property type="entry name" value="ClpP/crotonase-like_dom_sf"/>
</dbReference>
<feature type="signal peptide" evidence="2">
    <location>
        <begin position="1"/>
        <end position="15"/>
    </location>
</feature>
<accession>A0A7C8MTU5</accession>
<evidence type="ECO:0000313" key="5">
    <source>
        <dbReference type="EMBL" id="KAF2968187.1"/>
    </source>
</evidence>
<dbReference type="Gene3D" id="3.90.226.10">
    <property type="entry name" value="2-enoyl-CoA Hydratase, Chain A, domain 1"/>
    <property type="match status" value="1"/>
</dbReference>
<organism evidence="5 6">
    <name type="scientific">Xylaria multiplex</name>
    <dbReference type="NCBI Taxonomy" id="323545"/>
    <lineage>
        <taxon>Eukaryota</taxon>
        <taxon>Fungi</taxon>
        <taxon>Dikarya</taxon>
        <taxon>Ascomycota</taxon>
        <taxon>Pezizomycotina</taxon>
        <taxon>Sordariomycetes</taxon>
        <taxon>Xylariomycetidae</taxon>
        <taxon>Xylariales</taxon>
        <taxon>Xylariaceae</taxon>
        <taxon>Xylaria</taxon>
    </lineage>
</organism>
<dbReference type="EMBL" id="WUBL01000055">
    <property type="protein sequence ID" value="KAF2968187.1"/>
    <property type="molecule type" value="Genomic_DNA"/>
</dbReference>
<feature type="compositionally biased region" description="Low complexity" evidence="1">
    <location>
        <begin position="684"/>
        <end position="723"/>
    </location>
</feature>
<evidence type="ECO:0000256" key="1">
    <source>
        <dbReference type="SAM" id="MobiDB-lite"/>
    </source>
</evidence>
<feature type="region of interest" description="Disordered" evidence="1">
    <location>
        <begin position="291"/>
        <end position="312"/>
    </location>
</feature>
<dbReference type="PANTHER" id="PTHR37049">
    <property type="entry name" value="PEPTIDASE S41 FAMILY PROTEIN"/>
    <property type="match status" value="1"/>
</dbReference>
<dbReference type="InterPro" id="IPR005151">
    <property type="entry name" value="Tail-specific_protease"/>
</dbReference>
<keyword evidence="6" id="KW-1185">Reference proteome</keyword>
<sequence>MLLSLSFLLSPLVRSAVLDTRQTPGDDCFRAMRLVDPSQDNIINGQAAQDCLLSLPFDKKKGRQFLTEIKKYVQFQSTLEVLQDPPDTYLSPAVDILGGLDQIGNTQYNNQYQFDFDLRNLIRSATDGHFFIFPCSLAAFTFYRQETGRLASISQDGIAQPEIYLGVDVAAISSGNTTISPVTKINGQDVIEYLETVAALQGSQDPDARWNTLFASAAAIATGNTDVGSLFGQFAFNDGLWPGVNSTTLEFKNGKTLTFPTLSQYNFRDIYPSSAELYDAACIPSVSDNARRAVPTKRDDNSQVRPPLTAGPTSFPTPFIREPYNQISGYILDNDTAVMFIPTFVTDSSLPANQDRIFGQFAEKLVNRAIAQGRTKLIIDLSRNGGGSTLRAFDLFKLFFPSKFPYSANRFRRHDALDLIALSTQKVPLVPNGLNPFDYQQAVNATQDGGFASAEEFLEGETQFGGNVTAISANFNITLLSTENADNGPVRGFGGARINNTQPYAPEDIIIVTDGVCASTCAIFVNLMTQVGGVRTLTFGGRPRSEPMQVIGGVRGSQSYTWPEISRDVLIAKDHVHNDPSLFTDEQLALAAAVWPKPLEDLPLFLSEGGVNLRNAYQEGADHLPLHFDYQASDCRLFYTAKNLVDPASSWADAKAAIWGDRGCVPNSTGGRGSLTDRNRNNTSGDGENGSNNSSDSDGDSNNENGSNNDDGGDNSGNSSSSSGNGGGNGGDKDDKDNGAGSLHLRGTLIALGILASAFTIIL</sequence>
<gene>
    <name evidence="5" type="ORF">GQX73_g5364</name>
</gene>
<protein>
    <submittedName>
        <fullName evidence="5">Uncharacterized protein</fullName>
    </submittedName>
</protein>
<reference evidence="5 6" key="1">
    <citation type="submission" date="2019-12" db="EMBL/GenBank/DDBJ databases">
        <title>Draft genome sequence of the ascomycete Xylaria multiplex DSM 110363.</title>
        <authorList>
            <person name="Buettner E."/>
            <person name="Kellner H."/>
        </authorList>
    </citation>
    <scope>NUCLEOTIDE SEQUENCE [LARGE SCALE GENOMIC DNA]</scope>
    <source>
        <strain evidence="5 6">DSM 110363</strain>
    </source>
</reference>
<feature type="region of interest" description="Disordered" evidence="1">
    <location>
        <begin position="667"/>
        <end position="739"/>
    </location>
</feature>
<evidence type="ECO:0000313" key="6">
    <source>
        <dbReference type="Proteomes" id="UP000481858"/>
    </source>
</evidence>
<feature type="domain" description="Tail specific protease" evidence="3">
    <location>
        <begin position="353"/>
        <end position="468"/>
    </location>
</feature>
<dbReference type="SUPFAM" id="SSF52096">
    <property type="entry name" value="ClpP/crotonase"/>
    <property type="match status" value="1"/>
</dbReference>
<dbReference type="Proteomes" id="UP000481858">
    <property type="component" value="Unassembled WGS sequence"/>
</dbReference>
<dbReference type="GO" id="GO:0006508">
    <property type="term" value="P:proteolysis"/>
    <property type="evidence" value="ECO:0007669"/>
    <property type="project" value="InterPro"/>
</dbReference>
<evidence type="ECO:0000259" key="4">
    <source>
        <dbReference type="Pfam" id="PF23658"/>
    </source>
</evidence>
<name>A0A7C8MTU5_9PEZI</name>
<dbReference type="InterPro" id="IPR052766">
    <property type="entry name" value="S41A_metabolite_peptidase"/>
</dbReference>
<evidence type="ECO:0000256" key="2">
    <source>
        <dbReference type="SAM" id="SignalP"/>
    </source>
</evidence>
<comment type="caution">
    <text evidence="5">The sequence shown here is derived from an EMBL/GenBank/DDBJ whole genome shotgun (WGS) entry which is preliminary data.</text>
</comment>
<evidence type="ECO:0000259" key="3">
    <source>
        <dbReference type="Pfam" id="PF03572"/>
    </source>
</evidence>
<feature type="domain" description="CPAF-like PDZ" evidence="4">
    <location>
        <begin position="146"/>
        <end position="265"/>
    </location>
</feature>
<feature type="chain" id="PRO_5028874687" evidence="2">
    <location>
        <begin position="16"/>
        <end position="763"/>
    </location>
</feature>
<dbReference type="Pfam" id="PF03572">
    <property type="entry name" value="Peptidase_S41"/>
    <property type="match status" value="1"/>
</dbReference>
<keyword evidence="2" id="KW-0732">Signal</keyword>
<proteinExistence type="predicted"/>
<dbReference type="InterPro" id="IPR056186">
    <property type="entry name" value="PDZ_CPAF-rel"/>
</dbReference>
<dbReference type="InParanoid" id="A0A7C8MTU5"/>
<dbReference type="PANTHER" id="PTHR37049:SF4">
    <property type="entry name" value="RHODANESE DOMAIN-CONTAINING PROTEIN"/>
    <property type="match status" value="1"/>
</dbReference>
<dbReference type="GO" id="GO:0008236">
    <property type="term" value="F:serine-type peptidase activity"/>
    <property type="evidence" value="ECO:0007669"/>
    <property type="project" value="InterPro"/>
</dbReference>
<dbReference type="OrthoDB" id="27214at2759"/>
<dbReference type="AlphaFoldDB" id="A0A7C8MTU5"/>
<dbReference type="Pfam" id="PF23658">
    <property type="entry name" value="PDZ_CPAF_rel"/>
    <property type="match status" value="1"/>
</dbReference>